<dbReference type="Proteomes" id="UP000060602">
    <property type="component" value="Chromosome"/>
</dbReference>
<sequence length="809" mass="88519">MALSLAQGAMADPVTTEEAAIHVSLPAQPLGRSLLQLGEQASLQVFFMQDTVAGLTAPAVSGRLTPADALARLLQGTGLEYVRNGANITVSRRDGTALLEPVRVTADGFASEGHDTYTANYASMARGISLRETPQSMSVMTRQRIDDQALTSVGDVLGQTTGMTVVAGDNGDVNKVYARGFAVESMMIDGVALDGYQQKYFNPNLAMYDRVEVIRGADGLFSGTGEPGGAINLVRKRPLAYNQVSLTTSAGSWDNYRAEVDATGPLAANGKLRGRGVVAYQDRNYFYRNSAANNQFVYGILEADVAERTKVALGASYEKRKATPWQSGLPRSPDGADLQLPRRTALNASWNNLSANHKEVFLQVEQGLGRDWTLKLDAQYIKRRSYEESADGYGAVNPVTRLGNYMDVWAFDFDNEVKSVDLNLNGSFTLLGQRHQLLVGGDWREVRHTNAYRGASYDEDPPEVPIDDFNPGAVPRPSGFWISNLWPDFGARQYGVYGRLKISVTDRFKLFGGGRYSTYDYVSPFKKYDSAGQLLTDSTTKYRESGIFTPYGGLTYDLSEQWTGYGSVTMIHKSQANRLGGPVPGSPLEAITGKNYEIGLKGEHDGGRLNTAFALYRIERKGEAVRDPAYPSVDIGGEGLNCCWLRQGNVVSEGFDAEITGEVLPGWQLAAGYTYNHNQNKAASGVYNSITPRHLFKLWSTYRLPGDLSAWTLGGGVTVQSAHYVSGTANAYNPATREYDGPKVPFKFTQGGYAILSASIQYAISPQWTATLNLNNLLDRTYYKTMGTSGSNNWYGDPRNFYLTLRGKF</sequence>
<keyword evidence="10 16" id="KW-0798">TonB box</keyword>
<dbReference type="InterPro" id="IPR039426">
    <property type="entry name" value="TonB-dep_rcpt-like"/>
</dbReference>
<dbReference type="SUPFAM" id="SSF56935">
    <property type="entry name" value="Porins"/>
    <property type="match status" value="1"/>
</dbReference>
<dbReference type="GO" id="GO:0009279">
    <property type="term" value="C:cell outer membrane"/>
    <property type="evidence" value="ECO:0007669"/>
    <property type="project" value="UniProtKB-SubCell"/>
</dbReference>
<evidence type="ECO:0000256" key="15">
    <source>
        <dbReference type="PROSITE-ProRule" id="PRU10144"/>
    </source>
</evidence>
<dbReference type="Gene3D" id="2.40.170.20">
    <property type="entry name" value="TonB-dependent receptor, beta-barrel domain"/>
    <property type="match status" value="1"/>
</dbReference>
<evidence type="ECO:0000313" key="19">
    <source>
        <dbReference type="Proteomes" id="UP000060602"/>
    </source>
</evidence>
<evidence type="ECO:0000256" key="6">
    <source>
        <dbReference type="ARBA" id="ARBA00022692"/>
    </source>
</evidence>
<dbReference type="InterPro" id="IPR010105">
    <property type="entry name" value="TonB_sidphr_rcpt"/>
</dbReference>
<keyword evidence="8" id="KW-0408">Iron</keyword>
<comment type="similarity">
    <text evidence="2 14 16">Belongs to the TonB-dependent receptor family.</text>
</comment>
<keyword evidence="13 14" id="KW-0998">Cell outer membrane</keyword>
<accession>A0A0X8P3D7</accession>
<proteinExistence type="inferred from homology"/>
<evidence type="ECO:0000256" key="8">
    <source>
        <dbReference type="ARBA" id="ARBA00023004"/>
    </source>
</evidence>
<evidence type="ECO:0000256" key="10">
    <source>
        <dbReference type="ARBA" id="ARBA00023077"/>
    </source>
</evidence>
<evidence type="ECO:0000259" key="17">
    <source>
        <dbReference type="SMART" id="SM00965"/>
    </source>
</evidence>
<gene>
    <name evidence="18" type="ORF">AL504_26075</name>
</gene>
<dbReference type="InterPro" id="IPR036942">
    <property type="entry name" value="Beta-barrel_TonB_sf"/>
</dbReference>
<comment type="subcellular location">
    <subcellularLocation>
        <location evidence="1 14">Cell outer membrane</location>
        <topology evidence="1 14">Multi-pass membrane protein</topology>
    </subcellularLocation>
</comment>
<dbReference type="GO" id="GO:0015891">
    <property type="term" value="P:siderophore transport"/>
    <property type="evidence" value="ECO:0007669"/>
    <property type="project" value="InterPro"/>
</dbReference>
<dbReference type="NCBIfam" id="TIGR01783">
    <property type="entry name" value="TonB-siderophor"/>
    <property type="match status" value="1"/>
</dbReference>
<dbReference type="Pfam" id="PF07660">
    <property type="entry name" value="STN"/>
    <property type="match status" value="1"/>
</dbReference>
<evidence type="ECO:0000256" key="16">
    <source>
        <dbReference type="RuleBase" id="RU003357"/>
    </source>
</evidence>
<evidence type="ECO:0000256" key="7">
    <source>
        <dbReference type="ARBA" id="ARBA00022729"/>
    </source>
</evidence>
<keyword evidence="5" id="KW-0410">Iron transport</keyword>
<evidence type="ECO:0000313" key="18">
    <source>
        <dbReference type="EMBL" id="AMG39179.2"/>
    </source>
</evidence>
<feature type="domain" description="Secretin/TonB short N-terminal" evidence="17">
    <location>
        <begin position="43"/>
        <end position="93"/>
    </location>
</feature>
<keyword evidence="12 18" id="KW-0675">Receptor</keyword>
<keyword evidence="7" id="KW-0732">Signal</keyword>
<keyword evidence="9" id="KW-0406">Ion transport</keyword>
<feature type="short sequence motif" description="TonB C-terminal box" evidence="15">
    <location>
        <begin position="792"/>
        <end position="809"/>
    </location>
</feature>
<evidence type="ECO:0000256" key="3">
    <source>
        <dbReference type="ARBA" id="ARBA00022448"/>
    </source>
</evidence>
<dbReference type="AlphaFoldDB" id="A0A0X8P3D7"/>
<dbReference type="InterPro" id="IPR012910">
    <property type="entry name" value="Plug_dom"/>
</dbReference>
<reference evidence="19" key="1">
    <citation type="submission" date="2015-12" db="EMBL/GenBank/DDBJ databases">
        <title>FDA dAtabase for Regulatory Grade micrObial Sequences (FDA-ARGOS): Supporting development and validation of Infectious Disease Dx tests.</title>
        <authorList>
            <person name="Case J."/>
            <person name="Tallon L."/>
            <person name="Sadzewicz L."/>
            <person name="Sengamalay N."/>
            <person name="Ott S."/>
            <person name="Godinez A."/>
            <person name="Nagaraj S."/>
            <person name="Nadendla S."/>
            <person name="Sichtig H."/>
        </authorList>
    </citation>
    <scope>NUCLEOTIDE SEQUENCE [LARGE SCALE GENOMIC DNA]</scope>
    <source>
        <strain evidence="19">FDAARGOS_147</strain>
    </source>
</reference>
<name>A0A0X8P3D7_ALCXX</name>
<dbReference type="PANTHER" id="PTHR32552">
    <property type="entry name" value="FERRICHROME IRON RECEPTOR-RELATED"/>
    <property type="match status" value="1"/>
</dbReference>
<dbReference type="InterPro" id="IPR000531">
    <property type="entry name" value="Beta-barrel_TonB"/>
</dbReference>
<dbReference type="EMBL" id="CP014060">
    <property type="protein sequence ID" value="AMG39179.2"/>
    <property type="molecule type" value="Genomic_DNA"/>
</dbReference>
<evidence type="ECO:0000256" key="1">
    <source>
        <dbReference type="ARBA" id="ARBA00004571"/>
    </source>
</evidence>
<dbReference type="CDD" id="cd01347">
    <property type="entry name" value="ligand_gated_channel"/>
    <property type="match status" value="1"/>
</dbReference>
<keyword evidence="6 14" id="KW-0812">Transmembrane</keyword>
<dbReference type="PROSITE" id="PS01156">
    <property type="entry name" value="TONB_DEPENDENT_REC_2"/>
    <property type="match status" value="1"/>
</dbReference>
<evidence type="ECO:0000256" key="4">
    <source>
        <dbReference type="ARBA" id="ARBA00022452"/>
    </source>
</evidence>
<dbReference type="Pfam" id="PF07715">
    <property type="entry name" value="Plug"/>
    <property type="match status" value="1"/>
</dbReference>
<evidence type="ECO:0000256" key="9">
    <source>
        <dbReference type="ARBA" id="ARBA00023065"/>
    </source>
</evidence>
<dbReference type="Gene3D" id="3.55.50.30">
    <property type="match status" value="1"/>
</dbReference>
<dbReference type="FunFam" id="2.170.130.10:FF:000010">
    <property type="entry name" value="Ferripyoverdine receptor"/>
    <property type="match status" value="1"/>
</dbReference>
<dbReference type="Pfam" id="PF00593">
    <property type="entry name" value="TonB_dep_Rec_b-barrel"/>
    <property type="match status" value="1"/>
</dbReference>
<evidence type="ECO:0000256" key="11">
    <source>
        <dbReference type="ARBA" id="ARBA00023136"/>
    </source>
</evidence>
<dbReference type="InterPro" id="IPR037066">
    <property type="entry name" value="Plug_dom_sf"/>
</dbReference>
<dbReference type="Gene3D" id="2.170.130.10">
    <property type="entry name" value="TonB-dependent receptor, plug domain"/>
    <property type="match status" value="1"/>
</dbReference>
<dbReference type="GO" id="GO:0038023">
    <property type="term" value="F:signaling receptor activity"/>
    <property type="evidence" value="ECO:0007669"/>
    <property type="project" value="InterPro"/>
</dbReference>
<evidence type="ECO:0000256" key="13">
    <source>
        <dbReference type="ARBA" id="ARBA00023237"/>
    </source>
</evidence>
<dbReference type="InterPro" id="IPR010917">
    <property type="entry name" value="TonB_rcpt_CS"/>
</dbReference>
<evidence type="ECO:0000256" key="2">
    <source>
        <dbReference type="ARBA" id="ARBA00009810"/>
    </source>
</evidence>
<protein>
    <submittedName>
        <fullName evidence="18">TonB-dependent siderophore receptor</fullName>
    </submittedName>
</protein>
<dbReference type="InterPro" id="IPR011662">
    <property type="entry name" value="Secretin/TonB_short_N"/>
</dbReference>
<evidence type="ECO:0000256" key="14">
    <source>
        <dbReference type="PROSITE-ProRule" id="PRU01360"/>
    </source>
</evidence>
<organism evidence="18 19">
    <name type="scientific">Alcaligenes xylosoxydans xylosoxydans</name>
    <name type="common">Achromobacter xylosoxidans</name>
    <dbReference type="NCBI Taxonomy" id="85698"/>
    <lineage>
        <taxon>Bacteria</taxon>
        <taxon>Pseudomonadati</taxon>
        <taxon>Pseudomonadota</taxon>
        <taxon>Betaproteobacteria</taxon>
        <taxon>Burkholderiales</taxon>
        <taxon>Alcaligenaceae</taxon>
        <taxon>Achromobacter</taxon>
    </lineage>
</organism>
<dbReference type="PANTHER" id="PTHR32552:SF74">
    <property type="entry name" value="HYDROXAMATE SIDEROPHORE RECEPTOR FHUE"/>
    <property type="match status" value="1"/>
</dbReference>
<keyword evidence="3 14" id="KW-0813">Transport</keyword>
<evidence type="ECO:0000256" key="5">
    <source>
        <dbReference type="ARBA" id="ARBA00022496"/>
    </source>
</evidence>
<evidence type="ECO:0000256" key="12">
    <source>
        <dbReference type="ARBA" id="ARBA00023170"/>
    </source>
</evidence>
<dbReference type="SMART" id="SM00965">
    <property type="entry name" value="STN"/>
    <property type="match status" value="1"/>
</dbReference>
<keyword evidence="4 14" id="KW-1134">Transmembrane beta strand</keyword>
<keyword evidence="11 14" id="KW-0472">Membrane</keyword>
<dbReference type="GO" id="GO:0015344">
    <property type="term" value="F:siderophore uptake transmembrane transporter activity"/>
    <property type="evidence" value="ECO:0007669"/>
    <property type="project" value="TreeGrafter"/>
</dbReference>
<dbReference type="PROSITE" id="PS52016">
    <property type="entry name" value="TONB_DEPENDENT_REC_3"/>
    <property type="match status" value="1"/>
</dbReference>